<dbReference type="STRING" id="1814289.SAMN05216410_0017"/>
<dbReference type="Proteomes" id="UP000199039">
    <property type="component" value="Unassembled WGS sequence"/>
</dbReference>
<keyword evidence="4" id="KW-1185">Reference proteome</keyword>
<sequence length="330" mass="33688">MRPFMWIYLYLAVMIIGLVLVAVAIVKATSARSARGSGDRQPSAAAAAARSHALRIHVAAWCALLVAAVAMATASEAAGGLETGRVTGLVLAAGGLAFLAVSAFGEITWPRPTGSVRTATLTHRSVRDVTPRPAVILLAITSALLVVALLVGGFTAFPDGRSYGRSEVLADGSKTSWASGPYPGWFYALPLLIAAAAIIVAGLACLILIARRPAISDASLSWDLALRRLSAQRALRGATLTLGATAAPVYGLLALPFLREGPIVVAVAFLLGALASIGAAATAVALPGSLVPVTAERPGTTPGAGPDAGRTSRATASATDAVRRIRWTMP</sequence>
<organism evidence="3 4">
    <name type="scientific">Sanguibacter gelidistatuariae</name>
    <dbReference type="NCBI Taxonomy" id="1814289"/>
    <lineage>
        <taxon>Bacteria</taxon>
        <taxon>Bacillati</taxon>
        <taxon>Actinomycetota</taxon>
        <taxon>Actinomycetes</taxon>
        <taxon>Micrococcales</taxon>
        <taxon>Sanguibacteraceae</taxon>
        <taxon>Sanguibacter</taxon>
    </lineage>
</organism>
<feature type="transmembrane region" description="Helical" evidence="2">
    <location>
        <begin position="86"/>
        <end position="107"/>
    </location>
</feature>
<dbReference type="EMBL" id="FMYH01000010">
    <property type="protein sequence ID" value="SDD69953.1"/>
    <property type="molecule type" value="Genomic_DNA"/>
</dbReference>
<name>A0A1G6WWE7_9MICO</name>
<feature type="compositionally biased region" description="Low complexity" evidence="1">
    <location>
        <begin position="297"/>
        <end position="318"/>
    </location>
</feature>
<evidence type="ECO:0000313" key="4">
    <source>
        <dbReference type="Proteomes" id="UP000199039"/>
    </source>
</evidence>
<feature type="transmembrane region" description="Helical" evidence="2">
    <location>
        <begin position="134"/>
        <end position="157"/>
    </location>
</feature>
<dbReference type="AlphaFoldDB" id="A0A1G6WWE7"/>
<feature type="transmembrane region" description="Helical" evidence="2">
    <location>
        <begin position="185"/>
        <end position="210"/>
    </location>
</feature>
<keyword evidence="2" id="KW-0812">Transmembrane</keyword>
<proteinExistence type="predicted"/>
<reference evidence="3 4" key="1">
    <citation type="submission" date="2016-09" db="EMBL/GenBank/DDBJ databases">
        <authorList>
            <person name="Capua I."/>
            <person name="De Benedictis P."/>
            <person name="Joannis T."/>
            <person name="Lombin L.H."/>
            <person name="Cattoli G."/>
        </authorList>
    </citation>
    <scope>NUCLEOTIDE SEQUENCE [LARGE SCALE GENOMIC DNA]</scope>
    <source>
        <strain evidence="3 4">ISLP-3</strain>
    </source>
</reference>
<feature type="transmembrane region" description="Helical" evidence="2">
    <location>
        <begin position="56"/>
        <end position="74"/>
    </location>
</feature>
<protein>
    <submittedName>
        <fullName evidence="3">Uncharacterized protein</fullName>
    </submittedName>
</protein>
<feature type="transmembrane region" description="Helical" evidence="2">
    <location>
        <begin position="263"/>
        <end position="286"/>
    </location>
</feature>
<feature type="transmembrane region" description="Helical" evidence="2">
    <location>
        <begin position="237"/>
        <end position="257"/>
    </location>
</feature>
<feature type="transmembrane region" description="Helical" evidence="2">
    <location>
        <begin position="6"/>
        <end position="26"/>
    </location>
</feature>
<keyword evidence="2" id="KW-1133">Transmembrane helix</keyword>
<keyword evidence="2" id="KW-0472">Membrane</keyword>
<evidence type="ECO:0000313" key="3">
    <source>
        <dbReference type="EMBL" id="SDD69953.1"/>
    </source>
</evidence>
<dbReference type="OrthoDB" id="5197533at2"/>
<evidence type="ECO:0000256" key="2">
    <source>
        <dbReference type="SAM" id="Phobius"/>
    </source>
</evidence>
<dbReference type="RefSeq" id="WP_093186278.1">
    <property type="nucleotide sequence ID" value="NZ_FMYH01000010.1"/>
</dbReference>
<feature type="region of interest" description="Disordered" evidence="1">
    <location>
        <begin position="296"/>
        <end position="318"/>
    </location>
</feature>
<evidence type="ECO:0000256" key="1">
    <source>
        <dbReference type="SAM" id="MobiDB-lite"/>
    </source>
</evidence>
<gene>
    <name evidence="3" type="ORF">SAMN05216410_0017</name>
</gene>
<accession>A0A1G6WWE7</accession>